<dbReference type="PANTHER" id="PTHR17224">
    <property type="entry name" value="PEPTIDYL-TRNA HYDROLASE"/>
    <property type="match status" value="1"/>
</dbReference>
<dbReference type="CDD" id="cd00462">
    <property type="entry name" value="PTH"/>
    <property type="match status" value="1"/>
</dbReference>
<comment type="function">
    <text evidence="4">Catalyzes the release of premature peptidyl moieties from peptidyl-tRNA molecules trapped in stalled 50S ribosomal subunits, and thus maintains levels of free tRNAs and 50S ribosomes.</text>
</comment>
<sequence>MKLIVGLGNPGREYEQTRHNVGFMVASELVRRFMGTPPTPKFKGEVSEVRIGSEKALILCPHTYMNASGQSVRKAIDFYKLETEDLILICDDLNLACGRIRLRRGGSAGGQKGLADTIRHLGTDQYPRLRIGIDRPPAKWQVTDFVLGNFTEEERTNIDPAISRSCDAIECWVKEGITEAMTVYNAPPQT</sequence>
<evidence type="ECO:0000256" key="4">
    <source>
        <dbReference type="HAMAP-Rule" id="MF_00083"/>
    </source>
</evidence>
<dbReference type="HAMAP" id="MF_00083">
    <property type="entry name" value="Pept_tRNA_hydro_bact"/>
    <property type="match status" value="1"/>
</dbReference>
<dbReference type="Pfam" id="PF01195">
    <property type="entry name" value="Pept_tRNA_hydro"/>
    <property type="match status" value="1"/>
</dbReference>
<dbReference type="InterPro" id="IPR001328">
    <property type="entry name" value="Pept_tRNA_hydro"/>
</dbReference>
<gene>
    <name evidence="4" type="primary">pth</name>
    <name evidence="5" type="ORF">SAMN06265222_10668</name>
</gene>
<reference evidence="5 6" key="1">
    <citation type="submission" date="2017-05" db="EMBL/GenBank/DDBJ databases">
        <authorList>
            <person name="Varghese N."/>
            <person name="Submissions S."/>
        </authorList>
    </citation>
    <scope>NUCLEOTIDE SEQUENCE [LARGE SCALE GENOMIC DNA]</scope>
    <source>
        <strain evidence="5 6">DSM 25457</strain>
    </source>
</reference>
<organism evidence="5 6">
    <name type="scientific">Neorhodopirellula lusitana</name>
    <dbReference type="NCBI Taxonomy" id="445327"/>
    <lineage>
        <taxon>Bacteria</taxon>
        <taxon>Pseudomonadati</taxon>
        <taxon>Planctomycetota</taxon>
        <taxon>Planctomycetia</taxon>
        <taxon>Pirellulales</taxon>
        <taxon>Pirellulaceae</taxon>
        <taxon>Neorhodopirellula</taxon>
    </lineage>
</organism>
<dbReference type="Gene3D" id="3.40.50.1470">
    <property type="entry name" value="Peptidyl-tRNA hydrolase"/>
    <property type="match status" value="1"/>
</dbReference>
<keyword evidence="3 4" id="KW-0694">RNA-binding</keyword>
<comment type="function">
    <text evidence="4">Hydrolyzes ribosome-free peptidyl-tRNAs (with 1 or more amino acids incorporated), which drop off the ribosome during protein synthesis, or as a result of ribosome stalling.</text>
</comment>
<evidence type="ECO:0000313" key="5">
    <source>
        <dbReference type="EMBL" id="SMP58572.1"/>
    </source>
</evidence>
<feature type="site" description="Stabilizes the basic form of H active site to accept a proton" evidence="4">
    <location>
        <position position="91"/>
    </location>
</feature>
<evidence type="ECO:0000256" key="3">
    <source>
        <dbReference type="ARBA" id="ARBA00022884"/>
    </source>
</evidence>
<comment type="subcellular location">
    <subcellularLocation>
        <location evidence="4">Cytoplasm</location>
    </subcellularLocation>
</comment>
<feature type="binding site" evidence="4">
    <location>
        <position position="66"/>
    </location>
    <ligand>
        <name>tRNA</name>
        <dbReference type="ChEBI" id="CHEBI:17843"/>
    </ligand>
</feature>
<proteinExistence type="inferred from homology"/>
<keyword evidence="1 4" id="KW-0820">tRNA-binding</keyword>
<evidence type="ECO:0000256" key="1">
    <source>
        <dbReference type="ARBA" id="ARBA00022555"/>
    </source>
</evidence>
<evidence type="ECO:0000313" key="6">
    <source>
        <dbReference type="Proteomes" id="UP001158067"/>
    </source>
</evidence>
<comment type="subunit">
    <text evidence="4">Monomer.</text>
</comment>
<dbReference type="GO" id="GO:0016787">
    <property type="term" value="F:hydrolase activity"/>
    <property type="evidence" value="ECO:0007669"/>
    <property type="project" value="UniProtKB-KW"/>
</dbReference>
<dbReference type="EMBL" id="FXUG01000006">
    <property type="protein sequence ID" value="SMP58572.1"/>
    <property type="molecule type" value="Genomic_DNA"/>
</dbReference>
<dbReference type="EC" id="3.1.1.29" evidence="4"/>
<comment type="caution">
    <text evidence="4">Lacks conserved residue(s) required for the propagation of feature annotation.</text>
</comment>
<comment type="caution">
    <text evidence="5">The sequence shown here is derived from an EMBL/GenBank/DDBJ whole genome shotgun (WGS) entry which is preliminary data.</text>
</comment>
<feature type="site" description="Discriminates between blocked and unblocked aminoacyl-tRNA" evidence="4">
    <location>
        <position position="9"/>
    </location>
</feature>
<keyword evidence="2 4" id="KW-0378">Hydrolase</keyword>
<accession>A0ABY1Q443</accession>
<feature type="binding site" evidence="4">
    <location>
        <position position="14"/>
    </location>
    <ligand>
        <name>tRNA</name>
        <dbReference type="ChEBI" id="CHEBI:17843"/>
    </ligand>
</feature>
<feature type="binding site" evidence="4">
    <location>
        <position position="64"/>
    </location>
    <ligand>
        <name>tRNA</name>
        <dbReference type="ChEBI" id="CHEBI:17843"/>
    </ligand>
</feature>
<keyword evidence="6" id="KW-1185">Reference proteome</keyword>
<protein>
    <recommendedName>
        <fullName evidence="4">Peptidyl-tRNA hydrolase</fullName>
        <shortName evidence="4">Pth</shortName>
        <ecNumber evidence="4">3.1.1.29</ecNumber>
    </recommendedName>
</protein>
<comment type="similarity">
    <text evidence="4">Belongs to the PTH family.</text>
</comment>
<comment type="catalytic activity">
    <reaction evidence="4">
        <text>an N-acyl-L-alpha-aminoacyl-tRNA + H2O = an N-acyl-L-amino acid + a tRNA + H(+)</text>
        <dbReference type="Rhea" id="RHEA:54448"/>
        <dbReference type="Rhea" id="RHEA-COMP:10123"/>
        <dbReference type="Rhea" id="RHEA-COMP:13883"/>
        <dbReference type="ChEBI" id="CHEBI:15377"/>
        <dbReference type="ChEBI" id="CHEBI:15378"/>
        <dbReference type="ChEBI" id="CHEBI:59874"/>
        <dbReference type="ChEBI" id="CHEBI:78442"/>
        <dbReference type="ChEBI" id="CHEBI:138191"/>
        <dbReference type="EC" id="3.1.1.29"/>
    </reaction>
</comment>
<feature type="active site" description="Proton acceptor" evidence="4">
    <location>
        <position position="19"/>
    </location>
</feature>
<dbReference type="RefSeq" id="WP_283432823.1">
    <property type="nucleotide sequence ID" value="NZ_CAWLDM010000001.1"/>
</dbReference>
<evidence type="ECO:0000256" key="2">
    <source>
        <dbReference type="ARBA" id="ARBA00022801"/>
    </source>
</evidence>
<dbReference type="NCBIfam" id="TIGR00447">
    <property type="entry name" value="pth"/>
    <property type="match status" value="1"/>
</dbReference>
<name>A0ABY1Q443_9BACT</name>
<dbReference type="Proteomes" id="UP001158067">
    <property type="component" value="Unassembled WGS sequence"/>
</dbReference>
<keyword evidence="4" id="KW-0963">Cytoplasm</keyword>
<dbReference type="InterPro" id="IPR036416">
    <property type="entry name" value="Pept_tRNA_hydro_sf"/>
</dbReference>
<dbReference type="PANTHER" id="PTHR17224:SF1">
    <property type="entry name" value="PEPTIDYL-TRNA HYDROLASE"/>
    <property type="match status" value="1"/>
</dbReference>
<dbReference type="SUPFAM" id="SSF53178">
    <property type="entry name" value="Peptidyl-tRNA hydrolase-like"/>
    <property type="match status" value="1"/>
</dbReference>